<keyword evidence="3" id="KW-1185">Reference proteome</keyword>
<feature type="compositionally biased region" description="Basic residues" evidence="1">
    <location>
        <begin position="36"/>
        <end position="49"/>
    </location>
</feature>
<sequence>MDAQAVDSSQLPAQRHFSRKEGERQAFQKPYETPRAGRRQIRRGCRQPGRRPDVLPWSFDR</sequence>
<evidence type="ECO:0000313" key="3">
    <source>
        <dbReference type="Proteomes" id="UP000000657"/>
    </source>
</evidence>
<gene>
    <name evidence="2" type="ordered locus">FRAAL4297</name>
</gene>
<dbReference type="AlphaFoldDB" id="Q0RHT4"/>
<organism evidence="2 3">
    <name type="scientific">Frankia alni (strain DSM 45986 / CECT 9034 / ACN14a)</name>
    <dbReference type="NCBI Taxonomy" id="326424"/>
    <lineage>
        <taxon>Bacteria</taxon>
        <taxon>Bacillati</taxon>
        <taxon>Actinomycetota</taxon>
        <taxon>Actinomycetes</taxon>
        <taxon>Frankiales</taxon>
        <taxon>Frankiaceae</taxon>
        <taxon>Frankia</taxon>
    </lineage>
</organism>
<proteinExistence type="predicted"/>
<dbReference type="HOGENOM" id="CLU_2915809_0_0_11"/>
<dbReference type="STRING" id="326424.FRAAL4297"/>
<dbReference type="KEGG" id="fal:FRAAL4297"/>
<reference evidence="2 3" key="1">
    <citation type="journal article" date="2007" name="Genome Res.">
        <title>Genome characteristics of facultatively symbiotic Frankia sp. strains reflect host range and host plant biogeography.</title>
        <authorList>
            <person name="Normand P."/>
            <person name="Lapierre P."/>
            <person name="Tisa L.S."/>
            <person name="Gogarten J.P."/>
            <person name="Alloisio N."/>
            <person name="Bagnarol E."/>
            <person name="Bassi C.A."/>
            <person name="Berry A.M."/>
            <person name="Bickhart D.M."/>
            <person name="Choisne N."/>
            <person name="Couloux A."/>
            <person name="Cournoyer B."/>
            <person name="Cruveiller S."/>
            <person name="Daubin V."/>
            <person name="Demange N."/>
            <person name="Francino M.P."/>
            <person name="Goltsman E."/>
            <person name="Huang Y."/>
            <person name="Kopp O.R."/>
            <person name="Labarre L."/>
            <person name="Lapidus A."/>
            <person name="Lavire C."/>
            <person name="Marechal J."/>
            <person name="Martinez M."/>
            <person name="Mastronunzio J.E."/>
            <person name="Mullin B.C."/>
            <person name="Niemann J."/>
            <person name="Pujic P."/>
            <person name="Rawnsley T."/>
            <person name="Rouy Z."/>
            <person name="Schenowitz C."/>
            <person name="Sellstedt A."/>
            <person name="Tavares F."/>
            <person name="Tomkins J.P."/>
            <person name="Vallenet D."/>
            <person name="Valverde C."/>
            <person name="Wall L.G."/>
            <person name="Wang Y."/>
            <person name="Medigue C."/>
            <person name="Benson D.R."/>
        </authorList>
    </citation>
    <scope>NUCLEOTIDE SEQUENCE [LARGE SCALE GENOMIC DNA]</scope>
    <source>
        <strain evidence="3">DSM 45986 / CECT 9034 / ACN14a</strain>
    </source>
</reference>
<name>Q0RHT4_FRAAA</name>
<protein>
    <submittedName>
        <fullName evidence="2">Uncharacterized protein</fullName>
    </submittedName>
</protein>
<feature type="compositionally biased region" description="Polar residues" evidence="1">
    <location>
        <begin position="1"/>
        <end position="12"/>
    </location>
</feature>
<dbReference type="Proteomes" id="UP000000657">
    <property type="component" value="Chromosome"/>
</dbReference>
<dbReference type="EMBL" id="CT573213">
    <property type="protein sequence ID" value="CAJ62939.1"/>
    <property type="molecule type" value="Genomic_DNA"/>
</dbReference>
<evidence type="ECO:0000256" key="1">
    <source>
        <dbReference type="SAM" id="MobiDB-lite"/>
    </source>
</evidence>
<accession>Q0RHT4</accession>
<evidence type="ECO:0000313" key="2">
    <source>
        <dbReference type="EMBL" id="CAJ62939.1"/>
    </source>
</evidence>
<feature type="region of interest" description="Disordered" evidence="1">
    <location>
        <begin position="1"/>
        <end position="61"/>
    </location>
</feature>